<feature type="transmembrane region" description="Helical" evidence="6">
    <location>
        <begin position="369"/>
        <end position="389"/>
    </location>
</feature>
<feature type="transmembrane region" description="Helical" evidence="6">
    <location>
        <begin position="282"/>
        <end position="305"/>
    </location>
</feature>
<dbReference type="Pfam" id="PF12698">
    <property type="entry name" value="ABC2_membrane_3"/>
    <property type="match status" value="1"/>
</dbReference>
<keyword evidence="3 6" id="KW-0812">Transmembrane</keyword>
<reference evidence="9" key="1">
    <citation type="submission" date="2016-11" db="EMBL/GenBank/DDBJ databases">
        <authorList>
            <person name="Varghese N."/>
            <person name="Submissions S."/>
        </authorList>
    </citation>
    <scope>NUCLEOTIDE SEQUENCE [LARGE SCALE GENOMIC DNA]</scope>
    <source>
        <strain evidence="9">DSM 26884</strain>
    </source>
</reference>
<feature type="transmembrane region" description="Helical" evidence="6">
    <location>
        <begin position="37"/>
        <end position="57"/>
    </location>
</feature>
<protein>
    <submittedName>
        <fullName evidence="8">ABC-2 type transport system permease protein</fullName>
    </submittedName>
</protein>
<comment type="subcellular location">
    <subcellularLocation>
        <location evidence="1">Cell membrane</location>
        <topology evidence="1">Multi-pass membrane protein</topology>
    </subcellularLocation>
</comment>
<evidence type="ECO:0000259" key="7">
    <source>
        <dbReference type="Pfam" id="PF12698"/>
    </source>
</evidence>
<evidence type="ECO:0000256" key="6">
    <source>
        <dbReference type="SAM" id="Phobius"/>
    </source>
</evidence>
<keyword evidence="9" id="KW-1185">Reference proteome</keyword>
<dbReference type="EMBL" id="FQZN01000011">
    <property type="protein sequence ID" value="SHI92742.1"/>
    <property type="molecule type" value="Genomic_DNA"/>
</dbReference>
<dbReference type="GO" id="GO:0140359">
    <property type="term" value="F:ABC-type transporter activity"/>
    <property type="evidence" value="ECO:0007669"/>
    <property type="project" value="InterPro"/>
</dbReference>
<accession>A0A1M6F504</accession>
<evidence type="ECO:0000256" key="2">
    <source>
        <dbReference type="ARBA" id="ARBA00022475"/>
    </source>
</evidence>
<dbReference type="Gene3D" id="3.40.1710.10">
    <property type="entry name" value="abc type-2 transporter like domain"/>
    <property type="match status" value="1"/>
</dbReference>
<dbReference type="GeneID" id="92712134"/>
<feature type="transmembrane region" description="Helical" evidence="6">
    <location>
        <begin position="317"/>
        <end position="337"/>
    </location>
</feature>
<evidence type="ECO:0000313" key="9">
    <source>
        <dbReference type="Proteomes" id="UP000184192"/>
    </source>
</evidence>
<dbReference type="InterPro" id="IPR051449">
    <property type="entry name" value="ABC-2_transporter_component"/>
</dbReference>
<evidence type="ECO:0000256" key="1">
    <source>
        <dbReference type="ARBA" id="ARBA00004651"/>
    </source>
</evidence>
<gene>
    <name evidence="8" type="ORF">SAMN05444350_11129</name>
</gene>
<dbReference type="AlphaFoldDB" id="A0A1M6F504"/>
<evidence type="ECO:0000313" key="8">
    <source>
        <dbReference type="EMBL" id="SHI92742.1"/>
    </source>
</evidence>
<dbReference type="GO" id="GO:0005886">
    <property type="term" value="C:plasma membrane"/>
    <property type="evidence" value="ECO:0007669"/>
    <property type="project" value="UniProtKB-SubCell"/>
</dbReference>
<sequence>MIRKICGINHLNVRDKKYIALWNVIKRECRRLVSRPLYLFCMVIAPLFCYVFFTTLMDSGLPVNMPVGVVDQDMTSTSRQLVRNLDAFEQTAVVAHYPTVNEARTAMQKGEIYGFYYIPQGTTAKAQSQRQPTVSFYTNNTLLIAGSLLYKDMKMMSELASGAAARTTLYAKGATEDQAMAFLQPIVIDTHPLNNPWLNYSVYLCNTFAPGVLMLLIFMITVYSIGVEIKDRTAREWLRMGNNSIYISLAGKLLPHTAIFFLMGILYNVYLYGFLHFPCNSGIIPMLLATLCLVLASQGMGVLMIGTLPTLRLGLSFASLWGVLSFSMCGLSFPAMAMHPVLQGLANLFPLRHYFLIYVDQALNGYPMIYSWINYVALLIFMMLPFLIVHRLKGALVYYKYVP</sequence>
<evidence type="ECO:0000256" key="5">
    <source>
        <dbReference type="ARBA" id="ARBA00023136"/>
    </source>
</evidence>
<dbReference type="PANTHER" id="PTHR30294">
    <property type="entry name" value="MEMBRANE COMPONENT OF ABC TRANSPORTER YHHJ-RELATED"/>
    <property type="match status" value="1"/>
</dbReference>
<organism evidence="8 9">
    <name type="scientific">Bacteroides stercorirosoris</name>
    <dbReference type="NCBI Taxonomy" id="871324"/>
    <lineage>
        <taxon>Bacteria</taxon>
        <taxon>Pseudomonadati</taxon>
        <taxon>Bacteroidota</taxon>
        <taxon>Bacteroidia</taxon>
        <taxon>Bacteroidales</taxon>
        <taxon>Bacteroidaceae</taxon>
        <taxon>Bacteroides</taxon>
    </lineage>
</organism>
<evidence type="ECO:0000256" key="3">
    <source>
        <dbReference type="ARBA" id="ARBA00022692"/>
    </source>
</evidence>
<keyword evidence="2" id="KW-1003">Cell membrane</keyword>
<dbReference type="InterPro" id="IPR013525">
    <property type="entry name" value="ABC2_TM"/>
</dbReference>
<dbReference type="RefSeq" id="WP_073313549.1">
    <property type="nucleotide sequence ID" value="NZ_FQZN01000011.1"/>
</dbReference>
<dbReference type="PANTHER" id="PTHR30294:SF47">
    <property type="entry name" value="INNER MEMBRANE TRANSPORT PERMEASE YHHJ"/>
    <property type="match status" value="1"/>
</dbReference>
<feature type="transmembrane region" description="Helical" evidence="6">
    <location>
        <begin position="245"/>
        <end position="270"/>
    </location>
</feature>
<keyword evidence="4 6" id="KW-1133">Transmembrane helix</keyword>
<dbReference type="eggNOG" id="COG1668">
    <property type="taxonomic scope" value="Bacteria"/>
</dbReference>
<evidence type="ECO:0000256" key="4">
    <source>
        <dbReference type="ARBA" id="ARBA00022989"/>
    </source>
</evidence>
<keyword evidence="5 6" id="KW-0472">Membrane</keyword>
<dbReference type="Proteomes" id="UP000184192">
    <property type="component" value="Unassembled WGS sequence"/>
</dbReference>
<feature type="transmembrane region" description="Helical" evidence="6">
    <location>
        <begin position="200"/>
        <end position="225"/>
    </location>
</feature>
<name>A0A1M6F504_9BACE</name>
<proteinExistence type="predicted"/>
<feature type="domain" description="ABC-2 type transporter transmembrane" evidence="7">
    <location>
        <begin position="38"/>
        <end position="388"/>
    </location>
</feature>